<evidence type="ECO:0000313" key="14">
    <source>
        <dbReference type="Proteomes" id="UP000501568"/>
    </source>
</evidence>
<dbReference type="PANTHER" id="PTHR30487">
    <property type="entry name" value="TYPE 4 PREPILIN-LIKE PROTEINS LEADER PEPTIDE-PROCESSING ENZYME"/>
    <property type="match status" value="1"/>
</dbReference>
<dbReference type="Pfam" id="PF01478">
    <property type="entry name" value="Peptidase_A24"/>
    <property type="match status" value="1"/>
</dbReference>
<dbReference type="GO" id="GO:0005886">
    <property type="term" value="C:plasma membrane"/>
    <property type="evidence" value="ECO:0007669"/>
    <property type="project" value="UniProtKB-SubCell"/>
</dbReference>
<dbReference type="GO" id="GO:0032259">
    <property type="term" value="P:methylation"/>
    <property type="evidence" value="ECO:0007669"/>
    <property type="project" value="UniProtKB-KW"/>
</dbReference>
<dbReference type="PRINTS" id="PR00864">
    <property type="entry name" value="PREPILNPTASE"/>
</dbReference>
<dbReference type="PANTHER" id="PTHR30487:SF0">
    <property type="entry name" value="PREPILIN LEADER PEPTIDASE_N-METHYLTRANSFERASE-RELATED"/>
    <property type="match status" value="1"/>
</dbReference>
<evidence type="ECO:0000256" key="1">
    <source>
        <dbReference type="ARBA" id="ARBA00004429"/>
    </source>
</evidence>
<comment type="subcellular location">
    <subcellularLocation>
        <location evidence="1">Cell inner membrane</location>
        <topology evidence="1">Multi-pass membrane protein</topology>
    </subcellularLocation>
    <subcellularLocation>
        <location evidence="9">Cell membrane</location>
        <topology evidence="9">Multi-pass membrane protein</topology>
    </subcellularLocation>
</comment>
<dbReference type="RefSeq" id="WP_165327151.1">
    <property type="nucleotide sequence ID" value="NZ_CP049109.1"/>
</dbReference>
<dbReference type="KEGG" id="spzr:G5C33_10390"/>
<organism evidence="13 14">
    <name type="scientific">Stakelama tenebrarum</name>
    <dbReference type="NCBI Taxonomy" id="2711215"/>
    <lineage>
        <taxon>Bacteria</taxon>
        <taxon>Pseudomonadati</taxon>
        <taxon>Pseudomonadota</taxon>
        <taxon>Alphaproteobacteria</taxon>
        <taxon>Sphingomonadales</taxon>
        <taxon>Sphingomonadaceae</taxon>
        <taxon>Stakelama</taxon>
    </lineage>
</organism>
<evidence type="ECO:0000256" key="8">
    <source>
        <dbReference type="RuleBase" id="RU003793"/>
    </source>
</evidence>
<comment type="similarity">
    <text evidence="2 8">Belongs to the peptidase A24 family.</text>
</comment>
<comment type="catalytic activity">
    <reaction evidence="9">
        <text>Typically cleaves a -Gly-|-Phe- bond to release an N-terminal, basic peptide of 5-8 residues from type IV prepilin, and then N-methylates the new N-terminal amino group, the methyl donor being S-adenosyl-L-methionine.</text>
        <dbReference type="EC" id="3.4.23.43"/>
    </reaction>
</comment>
<feature type="transmembrane region" description="Helical" evidence="10">
    <location>
        <begin position="151"/>
        <end position="171"/>
    </location>
</feature>
<dbReference type="InterPro" id="IPR010627">
    <property type="entry name" value="Prepilin_pept_A24_N"/>
</dbReference>
<evidence type="ECO:0000256" key="6">
    <source>
        <dbReference type="ARBA" id="ARBA00022989"/>
    </source>
</evidence>
<proteinExistence type="inferred from homology"/>
<accession>A0A6G6Y600</accession>
<evidence type="ECO:0000259" key="12">
    <source>
        <dbReference type="Pfam" id="PF06750"/>
    </source>
</evidence>
<evidence type="ECO:0000256" key="3">
    <source>
        <dbReference type="ARBA" id="ARBA00022475"/>
    </source>
</evidence>
<evidence type="ECO:0000256" key="4">
    <source>
        <dbReference type="ARBA" id="ARBA00022519"/>
    </source>
</evidence>
<sequence>MTDWAWPLLLGVLGLVFGSFIATAAIRWPQGRSPLRGRSECDHCGRVLGATDLVPVLSYVARRGRCAACGGRIAPSHLATELLGGAIGVIAGFLAPGMAGALGAVFGWMLLLLAALDLAALWLPDILTGLLGAAGVGAALILPEPPLWDRLIGGLVGFGTLWLVRTGYRALRGREGLGGGDPKMFGAIGLWLGWTQLPLVLLAAALPGLALVLVMWIGGRRVAADVKLPFGVLLAVGAFAVWTAEAGIPPPVTEVTLYSESGP</sequence>
<evidence type="ECO:0000256" key="2">
    <source>
        <dbReference type="ARBA" id="ARBA00005801"/>
    </source>
</evidence>
<feature type="domain" description="Prepilin peptidase A24 N-terminal" evidence="12">
    <location>
        <begin position="12"/>
        <end position="90"/>
    </location>
</feature>
<dbReference type="GO" id="GO:0004190">
    <property type="term" value="F:aspartic-type endopeptidase activity"/>
    <property type="evidence" value="ECO:0007669"/>
    <property type="project" value="UniProtKB-EC"/>
</dbReference>
<keyword evidence="9" id="KW-0489">Methyltransferase</keyword>
<feature type="domain" description="Prepilin type IV endopeptidase peptidase" evidence="11">
    <location>
        <begin position="105"/>
        <end position="212"/>
    </location>
</feature>
<dbReference type="GO" id="GO:0008168">
    <property type="term" value="F:methyltransferase activity"/>
    <property type="evidence" value="ECO:0007669"/>
    <property type="project" value="UniProtKB-KW"/>
</dbReference>
<dbReference type="AlphaFoldDB" id="A0A6G6Y600"/>
<keyword evidence="3" id="KW-1003">Cell membrane</keyword>
<keyword evidence="14" id="KW-1185">Reference proteome</keyword>
<dbReference type="Proteomes" id="UP000501568">
    <property type="component" value="Chromosome"/>
</dbReference>
<evidence type="ECO:0000256" key="9">
    <source>
        <dbReference type="RuleBase" id="RU003794"/>
    </source>
</evidence>
<dbReference type="InterPro" id="IPR000045">
    <property type="entry name" value="Prepilin_IV_endopep_pep"/>
</dbReference>
<keyword evidence="9" id="KW-0378">Hydrolase</keyword>
<keyword evidence="4" id="KW-0997">Cell inner membrane</keyword>
<feature type="transmembrane region" description="Helical" evidence="10">
    <location>
        <begin position="6"/>
        <end position="28"/>
    </location>
</feature>
<keyword evidence="5 9" id="KW-0812">Transmembrane</keyword>
<dbReference type="InterPro" id="IPR050882">
    <property type="entry name" value="Prepilin_peptidase/N-MTase"/>
</dbReference>
<dbReference type="EMBL" id="CP049109">
    <property type="protein sequence ID" value="QIG80148.1"/>
    <property type="molecule type" value="Genomic_DNA"/>
</dbReference>
<dbReference type="InterPro" id="IPR014032">
    <property type="entry name" value="Peptidase_A24A_bac"/>
</dbReference>
<name>A0A6G6Y600_9SPHN</name>
<evidence type="ECO:0000259" key="11">
    <source>
        <dbReference type="Pfam" id="PF01478"/>
    </source>
</evidence>
<evidence type="ECO:0000256" key="10">
    <source>
        <dbReference type="SAM" id="Phobius"/>
    </source>
</evidence>
<dbReference type="Pfam" id="PF06750">
    <property type="entry name" value="A24_N_bact"/>
    <property type="match status" value="1"/>
</dbReference>
<comment type="function">
    <text evidence="9">Plays an essential role in type IV pili and type II pseudopili formation by proteolytically removing the leader sequence from substrate proteins and subsequently monomethylating the alpha-amino group of the newly exposed N-terminal phenylalanine.</text>
</comment>
<reference evidence="13 14" key="1">
    <citation type="submission" date="2020-02" db="EMBL/GenBank/DDBJ databases">
        <authorList>
            <person name="Zheng R.K."/>
            <person name="Sun C.M."/>
        </authorList>
    </citation>
    <scope>NUCLEOTIDE SEQUENCE [LARGE SCALE GENOMIC DNA]</scope>
    <source>
        <strain evidence="14">zrk23</strain>
    </source>
</reference>
<keyword evidence="9" id="KW-0808">Transferase</keyword>
<feature type="transmembrane region" description="Helical" evidence="10">
    <location>
        <begin position="228"/>
        <end position="248"/>
    </location>
</feature>
<dbReference type="Gene3D" id="1.20.120.1220">
    <property type="match status" value="1"/>
</dbReference>
<gene>
    <name evidence="13" type="ORF">G5C33_10390</name>
</gene>
<keyword evidence="6 10" id="KW-1133">Transmembrane helix</keyword>
<keyword evidence="7 10" id="KW-0472">Membrane</keyword>
<keyword evidence="9" id="KW-0511">Multifunctional enzyme</keyword>
<feature type="transmembrane region" description="Helical" evidence="10">
    <location>
        <begin position="82"/>
        <end position="115"/>
    </location>
</feature>
<dbReference type="EC" id="2.1.1.-" evidence="9"/>
<evidence type="ECO:0000256" key="7">
    <source>
        <dbReference type="ARBA" id="ARBA00023136"/>
    </source>
</evidence>
<dbReference type="EC" id="3.4.23.43" evidence="9"/>
<feature type="transmembrane region" description="Helical" evidence="10">
    <location>
        <begin position="121"/>
        <end position="142"/>
    </location>
</feature>
<keyword evidence="9" id="KW-0645">Protease</keyword>
<evidence type="ECO:0000313" key="13">
    <source>
        <dbReference type="EMBL" id="QIG80148.1"/>
    </source>
</evidence>
<evidence type="ECO:0000256" key="5">
    <source>
        <dbReference type="ARBA" id="ARBA00022692"/>
    </source>
</evidence>
<protein>
    <recommendedName>
        <fullName evidence="9">Prepilin leader peptidase/N-methyltransferase</fullName>
        <ecNumber evidence="9">2.1.1.-</ecNumber>
        <ecNumber evidence="9">3.4.23.43</ecNumber>
    </recommendedName>
</protein>
<dbReference type="GO" id="GO:0006465">
    <property type="term" value="P:signal peptide processing"/>
    <property type="evidence" value="ECO:0007669"/>
    <property type="project" value="TreeGrafter"/>
</dbReference>
<feature type="transmembrane region" description="Helical" evidence="10">
    <location>
        <begin position="191"/>
        <end position="216"/>
    </location>
</feature>